<evidence type="ECO:0000313" key="4">
    <source>
        <dbReference type="EMBL" id="CAE0411106.1"/>
    </source>
</evidence>
<keyword evidence="3" id="KW-0732">Signal</keyword>
<evidence type="ECO:0000256" key="2">
    <source>
        <dbReference type="SAM" id="Phobius"/>
    </source>
</evidence>
<protein>
    <submittedName>
        <fullName evidence="4">Uncharacterized protein</fullName>
    </submittedName>
</protein>
<feature type="transmembrane region" description="Helical" evidence="2">
    <location>
        <begin position="387"/>
        <end position="412"/>
    </location>
</feature>
<dbReference type="AlphaFoldDB" id="A0A7S3L6Q7"/>
<keyword evidence="2" id="KW-0472">Membrane</keyword>
<accession>A0A7S3L6Q7</accession>
<organism evidence="4">
    <name type="scientific">Amphora coffeiformis</name>
    <dbReference type="NCBI Taxonomy" id="265554"/>
    <lineage>
        <taxon>Eukaryota</taxon>
        <taxon>Sar</taxon>
        <taxon>Stramenopiles</taxon>
        <taxon>Ochrophyta</taxon>
        <taxon>Bacillariophyta</taxon>
        <taxon>Bacillariophyceae</taxon>
        <taxon>Bacillariophycidae</taxon>
        <taxon>Thalassiophysales</taxon>
        <taxon>Catenulaceae</taxon>
        <taxon>Amphora</taxon>
    </lineage>
</organism>
<keyword evidence="2" id="KW-0812">Transmembrane</keyword>
<evidence type="ECO:0000256" key="1">
    <source>
        <dbReference type="SAM" id="MobiDB-lite"/>
    </source>
</evidence>
<proteinExistence type="predicted"/>
<keyword evidence="2" id="KW-1133">Transmembrane helix</keyword>
<reference evidence="4" key="1">
    <citation type="submission" date="2021-01" db="EMBL/GenBank/DDBJ databases">
        <authorList>
            <person name="Corre E."/>
            <person name="Pelletier E."/>
            <person name="Niang G."/>
            <person name="Scheremetjew M."/>
            <person name="Finn R."/>
            <person name="Kale V."/>
            <person name="Holt S."/>
            <person name="Cochrane G."/>
            <person name="Meng A."/>
            <person name="Brown T."/>
            <person name="Cohen L."/>
        </authorList>
    </citation>
    <scope>NUCLEOTIDE SEQUENCE</scope>
    <source>
        <strain evidence="4">CCMP127</strain>
    </source>
</reference>
<feature type="chain" id="PRO_5031259317" evidence="3">
    <location>
        <begin position="27"/>
        <end position="413"/>
    </location>
</feature>
<feature type="compositionally biased region" description="Pro residues" evidence="1">
    <location>
        <begin position="270"/>
        <end position="283"/>
    </location>
</feature>
<gene>
    <name evidence="4" type="ORF">ACOF00016_LOCUS8497</name>
</gene>
<feature type="region of interest" description="Disordered" evidence="1">
    <location>
        <begin position="253"/>
        <end position="283"/>
    </location>
</feature>
<feature type="region of interest" description="Disordered" evidence="1">
    <location>
        <begin position="36"/>
        <end position="57"/>
    </location>
</feature>
<sequence>MPTNITTTLVFASVLLFSSQVSQTCADKVKGVRRHLADAPEKHDPKKGPKERDCGVESHKDKVSFKCNSRLKGPSPEPDEINDQIDFVVENRADGVRVNVNYGELSGGDGAETQSTTTTTFMVNYDSIIEYKKNESMSNDYEAFNWEYDEILQQIKLSDTTIGDISSDPTIHVHTFNVTTADGHANFFFTISAGGNDLGMNLTANKMKIDFELVNFPWMETDSYVALLSTVEAEKRIEQHVAPPLRRMAVEEDITNNTNETGTPDEMPNEMPPPPPKSPPPPVEITNLSIDLTDSTTPQGLLPFGSYTWAKEAMVVTTNTSVQVVATSPLDMSSIERVGMDGATSGPMKEDKVNYIAFSFVGNAAAHEAKDLFWDPETSVEYNSSSAWGMVALSVPFWLTTMAGTMFAWMIVV</sequence>
<dbReference type="EMBL" id="HBIM01010137">
    <property type="protein sequence ID" value="CAE0411106.1"/>
    <property type="molecule type" value="Transcribed_RNA"/>
</dbReference>
<name>A0A7S3L6Q7_9STRA</name>
<evidence type="ECO:0000256" key="3">
    <source>
        <dbReference type="SAM" id="SignalP"/>
    </source>
</evidence>
<feature type="signal peptide" evidence="3">
    <location>
        <begin position="1"/>
        <end position="26"/>
    </location>
</feature>